<protein>
    <submittedName>
        <fullName evidence="2">Uncharacterized protein</fullName>
    </submittedName>
</protein>
<dbReference type="AlphaFoldDB" id="A0A0L1KC58"/>
<evidence type="ECO:0000313" key="3">
    <source>
        <dbReference type="Proteomes" id="UP000037446"/>
    </source>
</evidence>
<feature type="compositionally biased region" description="Basic residues" evidence="1">
    <location>
        <begin position="27"/>
        <end position="41"/>
    </location>
</feature>
<name>A0A0L1KC58_9SPHN</name>
<comment type="caution">
    <text evidence="2">The sequence shown here is derived from an EMBL/GenBank/DDBJ whole genome shotgun (WGS) entry which is preliminary data.</text>
</comment>
<organism evidence="2 3">
    <name type="scientific">Qipengyuania citrea LAMA 915</name>
    <dbReference type="NCBI Taxonomy" id="1306953"/>
    <lineage>
        <taxon>Bacteria</taxon>
        <taxon>Pseudomonadati</taxon>
        <taxon>Pseudomonadota</taxon>
        <taxon>Alphaproteobacteria</taxon>
        <taxon>Sphingomonadales</taxon>
        <taxon>Erythrobacteraceae</taxon>
        <taxon>Qipengyuania</taxon>
    </lineage>
</organism>
<reference evidence="2" key="1">
    <citation type="submission" date="2015-02" db="EMBL/GenBank/DDBJ databases">
        <authorList>
            <person name="Chooi Y.-H."/>
        </authorList>
    </citation>
    <scope>NUCLEOTIDE SEQUENCE [LARGE SCALE GENOMIC DNA]</scope>
    <source>
        <strain evidence="2">LAMA 915</strain>
    </source>
</reference>
<dbReference type="Proteomes" id="UP000037446">
    <property type="component" value="Unassembled WGS sequence"/>
</dbReference>
<gene>
    <name evidence="2" type="ORF">J121_643</name>
</gene>
<accession>A0A0L1KC58</accession>
<dbReference type="EMBL" id="JYNE01000026">
    <property type="protein sequence ID" value="KNH01511.1"/>
    <property type="molecule type" value="Genomic_DNA"/>
</dbReference>
<evidence type="ECO:0000256" key="1">
    <source>
        <dbReference type="SAM" id="MobiDB-lite"/>
    </source>
</evidence>
<sequence length="41" mass="4349">MSPATLHRNKRAGKGGAHHLAAASRGRTGRRGTRASTNRKP</sequence>
<evidence type="ECO:0000313" key="2">
    <source>
        <dbReference type="EMBL" id="KNH01511.1"/>
    </source>
</evidence>
<proteinExistence type="predicted"/>
<feature type="compositionally biased region" description="Basic residues" evidence="1">
    <location>
        <begin position="7"/>
        <end position="17"/>
    </location>
</feature>
<feature type="region of interest" description="Disordered" evidence="1">
    <location>
        <begin position="1"/>
        <end position="41"/>
    </location>
</feature>
<dbReference type="PATRIC" id="fig|1306953.7.peg.652"/>